<proteinExistence type="predicted"/>
<evidence type="ECO:0000313" key="3">
    <source>
        <dbReference type="Proteomes" id="UP000657006"/>
    </source>
</evidence>
<dbReference type="CDD" id="cd00229">
    <property type="entry name" value="SGNH_hydrolase"/>
    <property type="match status" value="1"/>
</dbReference>
<comment type="caution">
    <text evidence="2">The sequence shown here is derived from an EMBL/GenBank/DDBJ whole genome shotgun (WGS) entry which is preliminary data.</text>
</comment>
<keyword evidence="3" id="KW-1185">Reference proteome</keyword>
<dbReference type="RefSeq" id="WP_177718411.1">
    <property type="nucleotide sequence ID" value="NZ_JACRSQ010000029.1"/>
</dbReference>
<organism evidence="2 3">
    <name type="scientific">Bianquea renquensis</name>
    <dbReference type="NCBI Taxonomy" id="2763661"/>
    <lineage>
        <taxon>Bacteria</taxon>
        <taxon>Bacillati</taxon>
        <taxon>Bacillota</taxon>
        <taxon>Clostridia</taxon>
        <taxon>Eubacteriales</taxon>
        <taxon>Bianqueaceae</taxon>
        <taxon>Bianquea</taxon>
    </lineage>
</organism>
<accession>A0A926DWW4</accession>
<feature type="domain" description="SGNH hydrolase-type esterase" evidence="1">
    <location>
        <begin position="185"/>
        <end position="345"/>
    </location>
</feature>
<dbReference type="InterPro" id="IPR051532">
    <property type="entry name" value="Ester_Hydrolysis_Enzymes"/>
</dbReference>
<dbReference type="InterPro" id="IPR013830">
    <property type="entry name" value="SGNH_hydro"/>
</dbReference>
<dbReference type="PANTHER" id="PTHR30383">
    <property type="entry name" value="THIOESTERASE 1/PROTEASE 1/LYSOPHOSPHOLIPASE L1"/>
    <property type="match status" value="1"/>
</dbReference>
<dbReference type="AlphaFoldDB" id="A0A926DWW4"/>
<dbReference type="EMBL" id="JACRSQ010000029">
    <property type="protein sequence ID" value="MBC8544725.1"/>
    <property type="molecule type" value="Genomic_DNA"/>
</dbReference>
<reference evidence="2" key="1">
    <citation type="submission" date="2020-08" db="EMBL/GenBank/DDBJ databases">
        <title>Genome public.</title>
        <authorList>
            <person name="Liu C."/>
            <person name="Sun Q."/>
        </authorList>
    </citation>
    <scope>NUCLEOTIDE SEQUENCE</scope>
    <source>
        <strain evidence="2">NSJ-32</strain>
    </source>
</reference>
<evidence type="ECO:0000313" key="2">
    <source>
        <dbReference type="EMBL" id="MBC8544725.1"/>
    </source>
</evidence>
<name>A0A926DWW4_9FIRM</name>
<sequence length="366" mass="40427">MEYFQKFHSNTLAGSGNQSFFLTDDANTVYTGRVFYKIFAGGTYRYSFLFSNIIDSTFSDGAYSHKNLICDQWKIVRAAVGICETCSASEMGEIESFQALTFSGAFEKDVMPGEFFASDALELSGKKGDYICLEISYQGRMIPYHEESIIPTFALRDGEWVPSKRVVFAGMVGCDRPALLQIGYLGDSITQGIGTDVNSYDHWNAMLSDKLGEKCAYWNLGLGFGRASDAASDGAWLFKAKQMDVVVVCYGVNDLFQSGDEEQIKRDLSEIVSKLQSAGTKVVIQTIPPFDYSGILIEKWNHINQYIVQVLSKRADGVFDVVPVLAKDDGHPYLAKFGGHPNAEGCGAWAEALYPVMDKFLATISC</sequence>
<protein>
    <submittedName>
        <fullName evidence="2">SGNH/GDSL hydrolase family protein</fullName>
    </submittedName>
</protein>
<dbReference type="GO" id="GO:0004622">
    <property type="term" value="F:phosphatidylcholine lysophospholipase activity"/>
    <property type="evidence" value="ECO:0007669"/>
    <property type="project" value="TreeGrafter"/>
</dbReference>
<keyword evidence="2" id="KW-0378">Hydrolase</keyword>
<dbReference type="InterPro" id="IPR036514">
    <property type="entry name" value="SGNH_hydro_sf"/>
</dbReference>
<dbReference type="Gene3D" id="3.40.50.1110">
    <property type="entry name" value="SGNH hydrolase"/>
    <property type="match status" value="1"/>
</dbReference>
<dbReference type="PANTHER" id="PTHR30383:SF5">
    <property type="entry name" value="SGNH HYDROLASE-TYPE ESTERASE DOMAIN-CONTAINING PROTEIN"/>
    <property type="match status" value="1"/>
</dbReference>
<gene>
    <name evidence="2" type="ORF">H8730_14345</name>
</gene>
<dbReference type="Proteomes" id="UP000657006">
    <property type="component" value="Unassembled WGS sequence"/>
</dbReference>
<evidence type="ECO:0000259" key="1">
    <source>
        <dbReference type="Pfam" id="PF13472"/>
    </source>
</evidence>
<dbReference type="SUPFAM" id="SSF52266">
    <property type="entry name" value="SGNH hydrolase"/>
    <property type="match status" value="1"/>
</dbReference>
<dbReference type="Pfam" id="PF13472">
    <property type="entry name" value="Lipase_GDSL_2"/>
    <property type="match status" value="1"/>
</dbReference>